<protein>
    <submittedName>
        <fullName evidence="2">Uncharacterized protein</fullName>
    </submittedName>
</protein>
<keyword evidence="1" id="KW-1133">Transmembrane helix</keyword>
<dbReference type="AlphaFoldDB" id="I7L701"/>
<dbReference type="OrthoDB" id="2322021at2"/>
<evidence type="ECO:0000313" key="3">
    <source>
        <dbReference type="Proteomes" id="UP000009320"/>
    </source>
</evidence>
<evidence type="ECO:0000256" key="1">
    <source>
        <dbReference type="SAM" id="Phobius"/>
    </source>
</evidence>
<name>I7L701_9LACO</name>
<keyword evidence="1" id="KW-0812">Transmembrane</keyword>
<reference evidence="2 3" key="1">
    <citation type="submission" date="2012-06" db="EMBL/GenBank/DDBJ databases">
        <title>Draft Genome Sequence of Lactobacillus hominis Strain CRBIP 24.179T, isolated from human intestine.</title>
        <authorList>
            <person name="Cousin S."/>
            <person name="Ma L."/>
            <person name="Bizet C."/>
            <person name="Loux V."/>
            <person name="Bouchier C."/>
            <person name="Clermont D."/>
            <person name="Creno S."/>
        </authorList>
    </citation>
    <scope>NUCLEOTIDE SEQUENCE [LARGE SCALE GENOMIC DNA]</scope>
    <source>
        <strain evidence="3">CRBIP 24.179T</strain>
    </source>
</reference>
<proteinExistence type="predicted"/>
<feature type="transmembrane region" description="Helical" evidence="1">
    <location>
        <begin position="6"/>
        <end position="28"/>
    </location>
</feature>
<dbReference type="GeneID" id="82847551"/>
<dbReference type="EMBL" id="CAKE01000021">
    <property type="protein sequence ID" value="CCI82337.1"/>
    <property type="molecule type" value="Genomic_DNA"/>
</dbReference>
<keyword evidence="3" id="KW-1185">Reference proteome</keyword>
<dbReference type="Proteomes" id="UP000009320">
    <property type="component" value="Unassembled WGS sequence"/>
</dbReference>
<evidence type="ECO:0000313" key="2">
    <source>
        <dbReference type="EMBL" id="CCI82337.1"/>
    </source>
</evidence>
<keyword evidence="1" id="KW-0472">Membrane</keyword>
<organism evidence="2 3">
    <name type="scientific">Lactobacillus hominis DSM 23910 = CRBIP 24.179</name>
    <dbReference type="NCBI Taxonomy" id="1423758"/>
    <lineage>
        <taxon>Bacteria</taxon>
        <taxon>Bacillati</taxon>
        <taxon>Bacillota</taxon>
        <taxon>Bacilli</taxon>
        <taxon>Lactobacillales</taxon>
        <taxon>Lactobacillaceae</taxon>
        <taxon>Lactobacillus</taxon>
    </lineage>
</organism>
<accession>I7L701</accession>
<comment type="caution">
    <text evidence="2">The sequence shown here is derived from an EMBL/GenBank/DDBJ whole genome shotgun (WGS) entry which is preliminary data.</text>
</comment>
<gene>
    <name evidence="2" type="ORF">BN55_04375</name>
</gene>
<dbReference type="RefSeq" id="WP_008471393.1">
    <property type="nucleotide sequence ID" value="NZ_AYZP01000027.1"/>
</dbReference>
<sequence length="168" mass="19537">MTLYEIISVIVASLAFVLSLYSAINTYYEKHIKTKVYLRWVHEAGKQLNVCFLISNMSSRPSTITNIYFENHDETVESTWFPAKITSKTNLKTLAEQHAFIDCTPLNIPPRSSKAFIVGFQYLRSNQIIRDKMKFKFVIDGTDVYMSFHPKVVLDNNQIKYVLENRLK</sequence>